<sequence>MRVLHLPTLQIFFVFLSGFNDHTSVLSLNYHKLPAFLPPVSPNSRIKRQHFSIVCSSQKQEWRIKRSELEVQLEQKIEESFRVRKALESLKLKREEEAKALEWQLFLQKVQQDIDEPEVAPWEVADDLQEVVQSYLYNTSLEGVDLGYMSVDLGGNKTGKNIVGKMNEMDRTVLKSVFDSVIADQKKTQTTKKKGVMSELFQGGGFGLKGSMKSDKLNAQGTWSLKRDAVESWVRQEQIALRRKNPSYAKKMLAEKLQNRTKKSIPWEEVKRRVEMLQYAILKESQPQPRKTSYNATTDDTLRMPRRNLNVNDELAFNTQASKKGKDERNTYQDIWFDLFDPDEQFAELTATSTRFGLRSMSVKNKIKTMQHASEDMIQHANKWLKKEDKLPYESVKDFRKYVAEEFNKYKNEEEIDGLEDGAKQPSRLIEYMLNNVDTDKLDASYFGLLLVPQKEFIEGTMRRQGYDMEQIFLSPTDIEEDNYRWAELDYIAETDWRFTNPDLYARYQKKRDLDIQTLELIKRLERDTEILSLEAEISVQEFQAIMLDLGQCRVQDDVIIFEPGDWTNSRVLGTSDDLDEIVDVGSTLIFVLLMLYPFIPVSEALLFDPTWVEENFRLDNFMSFLSLPYNVAITVFQGLRFALANMNVGDINI</sequence>
<feature type="signal peptide" evidence="1">
    <location>
        <begin position="1"/>
        <end position="18"/>
    </location>
</feature>
<keyword evidence="1" id="KW-0732">Signal</keyword>
<evidence type="ECO:0000313" key="2">
    <source>
        <dbReference type="EMBL" id="CAE2257952.1"/>
    </source>
</evidence>
<dbReference type="AlphaFoldDB" id="A0A7S4JBA2"/>
<reference evidence="2" key="1">
    <citation type="submission" date="2021-01" db="EMBL/GenBank/DDBJ databases">
        <authorList>
            <person name="Corre E."/>
            <person name="Pelletier E."/>
            <person name="Niang G."/>
            <person name="Scheremetjew M."/>
            <person name="Finn R."/>
            <person name="Kale V."/>
            <person name="Holt S."/>
            <person name="Cochrane G."/>
            <person name="Meng A."/>
            <person name="Brown T."/>
            <person name="Cohen L."/>
        </authorList>
    </citation>
    <scope>NUCLEOTIDE SEQUENCE</scope>
    <source>
        <strain evidence="2">CCMP 2712</strain>
    </source>
</reference>
<protein>
    <submittedName>
        <fullName evidence="2">Uncharacterized protein</fullName>
    </submittedName>
</protein>
<gene>
    <name evidence="2" type="ORF">GTHE00462_LOCUS4304</name>
</gene>
<accession>A0A7S4JBA2</accession>
<evidence type="ECO:0000256" key="1">
    <source>
        <dbReference type="SAM" id="SignalP"/>
    </source>
</evidence>
<name>A0A7S4JBA2_GUITH</name>
<organism evidence="2">
    <name type="scientific">Guillardia theta</name>
    <name type="common">Cryptophyte</name>
    <name type="synonym">Cryptomonas phi</name>
    <dbReference type="NCBI Taxonomy" id="55529"/>
    <lineage>
        <taxon>Eukaryota</taxon>
        <taxon>Cryptophyceae</taxon>
        <taxon>Pyrenomonadales</taxon>
        <taxon>Geminigeraceae</taxon>
        <taxon>Guillardia</taxon>
    </lineage>
</organism>
<dbReference type="EMBL" id="HBKN01005229">
    <property type="protein sequence ID" value="CAE2257952.1"/>
    <property type="molecule type" value="Transcribed_RNA"/>
</dbReference>
<feature type="chain" id="PRO_5030632675" evidence="1">
    <location>
        <begin position="19"/>
        <end position="654"/>
    </location>
</feature>
<proteinExistence type="predicted"/>